<dbReference type="GO" id="GO:0005886">
    <property type="term" value="C:plasma membrane"/>
    <property type="evidence" value="ECO:0007669"/>
    <property type="project" value="UniProtKB-SubCell"/>
</dbReference>
<organism evidence="9 10">
    <name type="scientific">Frisingicoccus caecimuris</name>
    <dbReference type="NCBI Taxonomy" id="1796636"/>
    <lineage>
        <taxon>Bacteria</taxon>
        <taxon>Bacillati</taxon>
        <taxon>Bacillota</taxon>
        <taxon>Clostridia</taxon>
        <taxon>Lachnospirales</taxon>
        <taxon>Lachnospiraceae</taxon>
        <taxon>Frisingicoccus</taxon>
    </lineage>
</organism>
<comment type="caution">
    <text evidence="9">The sequence shown here is derived from an EMBL/GenBank/DDBJ whole genome shotgun (WGS) entry which is preliminary data.</text>
</comment>
<dbReference type="EMBL" id="SLXA01000022">
    <property type="protein sequence ID" value="TCO81824.1"/>
    <property type="molecule type" value="Genomic_DNA"/>
</dbReference>
<evidence type="ECO:0000313" key="10">
    <source>
        <dbReference type="Proteomes" id="UP000295711"/>
    </source>
</evidence>
<dbReference type="RefSeq" id="WP_132094399.1">
    <property type="nucleotide sequence ID" value="NZ_JANKAQ010000022.1"/>
</dbReference>
<dbReference type="Pfam" id="PF02687">
    <property type="entry name" value="FtsX"/>
    <property type="match status" value="2"/>
</dbReference>
<accession>A0A4V2SD42</accession>
<feature type="transmembrane region" description="Helical" evidence="7">
    <location>
        <begin position="456"/>
        <end position="479"/>
    </location>
</feature>
<proteinExistence type="inferred from homology"/>
<feature type="transmembrane region" description="Helical" evidence="7">
    <location>
        <begin position="281"/>
        <end position="304"/>
    </location>
</feature>
<keyword evidence="2" id="KW-1003">Cell membrane</keyword>
<evidence type="ECO:0000256" key="7">
    <source>
        <dbReference type="SAM" id="Phobius"/>
    </source>
</evidence>
<dbReference type="OrthoDB" id="1694171at2"/>
<dbReference type="InterPro" id="IPR003838">
    <property type="entry name" value="ABC3_permease_C"/>
</dbReference>
<dbReference type="PANTHER" id="PTHR30572:SF4">
    <property type="entry name" value="ABC TRANSPORTER PERMEASE YTRF"/>
    <property type="match status" value="1"/>
</dbReference>
<feature type="transmembrane region" description="Helical" evidence="7">
    <location>
        <begin position="781"/>
        <end position="806"/>
    </location>
</feature>
<evidence type="ECO:0000256" key="6">
    <source>
        <dbReference type="ARBA" id="ARBA00038076"/>
    </source>
</evidence>
<evidence type="ECO:0000256" key="3">
    <source>
        <dbReference type="ARBA" id="ARBA00022692"/>
    </source>
</evidence>
<comment type="subcellular location">
    <subcellularLocation>
        <location evidence="1">Cell membrane</location>
        <topology evidence="1">Multi-pass membrane protein</topology>
    </subcellularLocation>
</comment>
<evidence type="ECO:0000256" key="4">
    <source>
        <dbReference type="ARBA" id="ARBA00022989"/>
    </source>
</evidence>
<dbReference type="AlphaFoldDB" id="A0A4V2SD42"/>
<feature type="transmembrane region" description="Helical" evidence="7">
    <location>
        <begin position="724"/>
        <end position="749"/>
    </location>
</feature>
<name>A0A4V2SD42_9FIRM</name>
<evidence type="ECO:0000256" key="5">
    <source>
        <dbReference type="ARBA" id="ARBA00023136"/>
    </source>
</evidence>
<evidence type="ECO:0000256" key="2">
    <source>
        <dbReference type="ARBA" id="ARBA00022475"/>
    </source>
</evidence>
<keyword evidence="10" id="KW-1185">Reference proteome</keyword>
<feature type="domain" description="ABC3 transporter permease C-terminal" evidence="8">
    <location>
        <begin position="731"/>
        <end position="848"/>
    </location>
</feature>
<keyword evidence="4 7" id="KW-1133">Transmembrane helix</keyword>
<evidence type="ECO:0000259" key="8">
    <source>
        <dbReference type="Pfam" id="PF02687"/>
    </source>
</evidence>
<keyword evidence="3 7" id="KW-0812">Transmembrane</keyword>
<feature type="transmembrane region" description="Helical" evidence="7">
    <location>
        <begin position="818"/>
        <end position="841"/>
    </location>
</feature>
<dbReference type="GO" id="GO:0022857">
    <property type="term" value="F:transmembrane transporter activity"/>
    <property type="evidence" value="ECO:0007669"/>
    <property type="project" value="TreeGrafter"/>
</dbReference>
<evidence type="ECO:0000256" key="1">
    <source>
        <dbReference type="ARBA" id="ARBA00004651"/>
    </source>
</evidence>
<reference evidence="9 10" key="1">
    <citation type="submission" date="2019-03" db="EMBL/GenBank/DDBJ databases">
        <title>Genomic Encyclopedia of Type Strains, Phase IV (KMG-IV): sequencing the most valuable type-strain genomes for metagenomic binning, comparative biology and taxonomic classification.</title>
        <authorList>
            <person name="Goeker M."/>
        </authorList>
    </citation>
    <scope>NUCLEOTIDE SEQUENCE [LARGE SCALE GENOMIC DNA]</scope>
    <source>
        <strain evidence="9 10">DSM 28559</strain>
    </source>
</reference>
<protein>
    <submittedName>
        <fullName evidence="9">Putative ABC transport system permease protein</fullName>
    </submittedName>
</protein>
<feature type="transmembrane region" description="Helical" evidence="7">
    <location>
        <begin position="336"/>
        <end position="358"/>
    </location>
</feature>
<comment type="similarity">
    <text evidence="6">Belongs to the ABC-4 integral membrane protein family.</text>
</comment>
<gene>
    <name evidence="9" type="ORF">EV212_12222</name>
</gene>
<dbReference type="PANTHER" id="PTHR30572">
    <property type="entry name" value="MEMBRANE COMPONENT OF TRANSPORTER-RELATED"/>
    <property type="match status" value="1"/>
</dbReference>
<keyword evidence="5 7" id="KW-0472">Membrane</keyword>
<dbReference type="InterPro" id="IPR050250">
    <property type="entry name" value="Macrolide_Exporter_MacB"/>
</dbReference>
<dbReference type="Proteomes" id="UP000295711">
    <property type="component" value="Unassembled WGS sequence"/>
</dbReference>
<feature type="transmembrane region" description="Helical" evidence="7">
    <location>
        <begin position="378"/>
        <end position="398"/>
    </location>
</feature>
<evidence type="ECO:0000313" key="9">
    <source>
        <dbReference type="EMBL" id="TCO81824.1"/>
    </source>
</evidence>
<sequence>MNDILFGNNNRTIIRRLSNCYFKASKSRNVIAMIAIILTTTLFTTIFTLGSGLLDTVQDQNIRKAGGDGQAVLNYISDDVYNDIQGNAMIDRIAYTKAVSYRLKNPGLEKWRSDLWYMDDTALEFARYEPTTGHRPVAENEIIADTRTLDALGVPAQIGTPITLTYDMKGNEYTEDFVLCGFWETDSLSNIGRFIVSKAFIDRHADLLVYTYPVDNDYSGIVSAYIMFKGSGDIDAKLNRLLSETGYTCDLMGGSPKDDNYIIARVSPAYQGSSILKNPSMFIFGGVGILLIIVTGYLIIYNIFQISVIQDIQSYGQLKTLGTTKRQIKKLINRQAFTLSLISIPIGLLIGFLVGRALVPFLMNGTIYTVNAGIKVTINPVIFIGSAAFALFTVFVSVRKPAKVAGTVSPIEAIRYTGNDMPAFRMKKVVDRKSAHGAKIHRMALANLGRNRKRTVLVMISMTVSLVLFNTVFTLSSGFDIDKYIAKFVNTDFVISAADYFQFRFETSENDLSESFVEAVRQSSSFEDGGRLYTSRMLEESFSVESEAFGGYNTDEDGNPLVDLYGADDFLLNNMEVVEGSIDWEALKTGKYVLLGVECDDNGNIIDNPAVNAGDSIRFHHIIMDGLSGSEDGEYDFMIMAKVRINENTDTTRSTGAARFYMPTENYLPLCDNPHLVSFPFNVNDGAETEMGEFLNSYVENIEPNMDFDSKETYIDSFDNLTSLIVTIGGALSIIIGFIGIANFVNSVLTSMITRRKEFAMLQSIGMTGNQLRRMLSYEGFYYAIGTMLASVVFGTLFSMIVVRGITNGIWFFTYRFVVWPVLIVYPFLIALTVAIPAVLYKQITKTSIIERLNERTRI</sequence>
<feature type="transmembrane region" description="Helical" evidence="7">
    <location>
        <begin position="30"/>
        <end position="54"/>
    </location>
</feature>
<feature type="domain" description="ABC3 transporter permease C-terminal" evidence="8">
    <location>
        <begin position="288"/>
        <end position="398"/>
    </location>
</feature>